<gene>
    <name evidence="1" type="ORF">BU24DRAFT_323263</name>
</gene>
<accession>A0A6A5XFA2</accession>
<dbReference type="Proteomes" id="UP000799778">
    <property type="component" value="Unassembled WGS sequence"/>
</dbReference>
<dbReference type="EMBL" id="ML978074">
    <property type="protein sequence ID" value="KAF2011497.1"/>
    <property type="molecule type" value="Genomic_DNA"/>
</dbReference>
<dbReference type="AlphaFoldDB" id="A0A6A5XFA2"/>
<reference evidence="1" key="1">
    <citation type="journal article" date="2020" name="Stud. Mycol.">
        <title>101 Dothideomycetes genomes: a test case for predicting lifestyles and emergence of pathogens.</title>
        <authorList>
            <person name="Haridas S."/>
            <person name="Albert R."/>
            <person name="Binder M."/>
            <person name="Bloem J."/>
            <person name="Labutti K."/>
            <person name="Salamov A."/>
            <person name="Andreopoulos B."/>
            <person name="Baker S."/>
            <person name="Barry K."/>
            <person name="Bills G."/>
            <person name="Bluhm B."/>
            <person name="Cannon C."/>
            <person name="Castanera R."/>
            <person name="Culley D."/>
            <person name="Daum C."/>
            <person name="Ezra D."/>
            <person name="Gonzalez J."/>
            <person name="Henrissat B."/>
            <person name="Kuo A."/>
            <person name="Liang C."/>
            <person name="Lipzen A."/>
            <person name="Lutzoni F."/>
            <person name="Magnuson J."/>
            <person name="Mondo S."/>
            <person name="Nolan M."/>
            <person name="Ohm R."/>
            <person name="Pangilinan J."/>
            <person name="Park H.-J."/>
            <person name="Ramirez L."/>
            <person name="Alfaro M."/>
            <person name="Sun H."/>
            <person name="Tritt A."/>
            <person name="Yoshinaga Y."/>
            <person name="Zwiers L.-H."/>
            <person name="Turgeon B."/>
            <person name="Goodwin S."/>
            <person name="Spatafora J."/>
            <person name="Crous P."/>
            <person name="Grigoriev I."/>
        </authorList>
    </citation>
    <scope>NUCLEOTIDE SEQUENCE</scope>
    <source>
        <strain evidence="1">CBS 175.79</strain>
    </source>
</reference>
<protein>
    <submittedName>
        <fullName evidence="1">Uncharacterized protein</fullName>
    </submittedName>
</protein>
<evidence type="ECO:0000313" key="2">
    <source>
        <dbReference type="Proteomes" id="UP000799778"/>
    </source>
</evidence>
<dbReference type="GeneID" id="54280350"/>
<feature type="non-terminal residue" evidence="1">
    <location>
        <position position="1"/>
    </location>
</feature>
<name>A0A6A5XFA2_9PLEO</name>
<proteinExistence type="predicted"/>
<evidence type="ECO:0000313" key="1">
    <source>
        <dbReference type="EMBL" id="KAF2011497.1"/>
    </source>
</evidence>
<keyword evidence="2" id="KW-1185">Reference proteome</keyword>
<dbReference type="RefSeq" id="XP_033379836.1">
    <property type="nucleotide sequence ID" value="XM_033522953.1"/>
</dbReference>
<sequence length="242" mass="27008">AIKGPGFLWVTSRISKSAADILDESTYFKWYDEDHIAEIIATSSIKSGFRYVNVEKESHHGSPRAPMPFLAFYPMDDLAFMQGPEFKNIRVKSDILPGSGIIYDFADVDVRYLGLVGQSGKKQGKAAQYLIVSAIEPATGTSDEDVDAFFDQQINTVSKTPNYVRTLRLKLLYARTNAQSRALKGLPTTDEPAPEPPTWQVVHEFSAEPSAEAKRSIQDDRSPILKTAKQIELHVYKLTKAH</sequence>
<organism evidence="1 2">
    <name type="scientific">Aaosphaeria arxii CBS 175.79</name>
    <dbReference type="NCBI Taxonomy" id="1450172"/>
    <lineage>
        <taxon>Eukaryota</taxon>
        <taxon>Fungi</taxon>
        <taxon>Dikarya</taxon>
        <taxon>Ascomycota</taxon>
        <taxon>Pezizomycotina</taxon>
        <taxon>Dothideomycetes</taxon>
        <taxon>Pleosporomycetidae</taxon>
        <taxon>Pleosporales</taxon>
        <taxon>Pleosporales incertae sedis</taxon>
        <taxon>Aaosphaeria</taxon>
    </lineage>
</organism>
<dbReference type="OrthoDB" id="2851338at2759"/>
<feature type="non-terminal residue" evidence="1">
    <location>
        <position position="242"/>
    </location>
</feature>